<dbReference type="Proteomes" id="UP000712600">
    <property type="component" value="Unassembled WGS sequence"/>
</dbReference>
<evidence type="ECO:0000313" key="2">
    <source>
        <dbReference type="Proteomes" id="UP000712600"/>
    </source>
</evidence>
<reference evidence="1" key="1">
    <citation type="submission" date="2019-12" db="EMBL/GenBank/DDBJ databases">
        <title>Genome sequencing and annotation of Brassica cretica.</title>
        <authorList>
            <person name="Studholme D.J."/>
            <person name="Sarris P."/>
        </authorList>
    </citation>
    <scope>NUCLEOTIDE SEQUENCE</scope>
    <source>
        <strain evidence="1">PFS-109/04</strain>
        <tissue evidence="1">Leaf</tissue>
    </source>
</reference>
<dbReference type="EMBL" id="QGKX02001521">
    <property type="protein sequence ID" value="KAF3507645.1"/>
    <property type="molecule type" value="Genomic_DNA"/>
</dbReference>
<proteinExistence type="predicted"/>
<protein>
    <submittedName>
        <fullName evidence="1">Uncharacterized protein</fullName>
    </submittedName>
</protein>
<name>A0A8S9NZ05_BRACR</name>
<organism evidence="1 2">
    <name type="scientific">Brassica cretica</name>
    <name type="common">Mustard</name>
    <dbReference type="NCBI Taxonomy" id="69181"/>
    <lineage>
        <taxon>Eukaryota</taxon>
        <taxon>Viridiplantae</taxon>
        <taxon>Streptophyta</taxon>
        <taxon>Embryophyta</taxon>
        <taxon>Tracheophyta</taxon>
        <taxon>Spermatophyta</taxon>
        <taxon>Magnoliopsida</taxon>
        <taxon>eudicotyledons</taxon>
        <taxon>Gunneridae</taxon>
        <taxon>Pentapetalae</taxon>
        <taxon>rosids</taxon>
        <taxon>malvids</taxon>
        <taxon>Brassicales</taxon>
        <taxon>Brassicaceae</taxon>
        <taxon>Brassiceae</taxon>
        <taxon>Brassica</taxon>
    </lineage>
</organism>
<accession>A0A8S9NZ05</accession>
<comment type="caution">
    <text evidence="1">The sequence shown here is derived from an EMBL/GenBank/DDBJ whole genome shotgun (WGS) entry which is preliminary data.</text>
</comment>
<sequence length="124" mass="13039">MGFDEPYSIRTTSSLISSVREDLPASGWVVSIDVGSSVSVDSSVSTSLDYITSSSIDARPSSMFSILSVCVDSQLDYTGYFTRLGGCGCLAANSSSVMILTALHDAADSVGVVDRCSGKLVDWF</sequence>
<gene>
    <name evidence="1" type="ORF">F2Q69_00006823</name>
</gene>
<dbReference type="AlphaFoldDB" id="A0A8S9NZ05"/>
<evidence type="ECO:0000313" key="1">
    <source>
        <dbReference type="EMBL" id="KAF3507645.1"/>
    </source>
</evidence>